<name>A0AA40BCT0_9PEZI</name>
<dbReference type="Proteomes" id="UP001172102">
    <property type="component" value="Unassembled WGS sequence"/>
</dbReference>
<organism evidence="1 2">
    <name type="scientific">Lasiosphaeris hirsuta</name>
    <dbReference type="NCBI Taxonomy" id="260670"/>
    <lineage>
        <taxon>Eukaryota</taxon>
        <taxon>Fungi</taxon>
        <taxon>Dikarya</taxon>
        <taxon>Ascomycota</taxon>
        <taxon>Pezizomycotina</taxon>
        <taxon>Sordariomycetes</taxon>
        <taxon>Sordariomycetidae</taxon>
        <taxon>Sordariales</taxon>
        <taxon>Lasiosphaeriaceae</taxon>
        <taxon>Lasiosphaeris</taxon>
    </lineage>
</organism>
<evidence type="ECO:0000313" key="2">
    <source>
        <dbReference type="Proteomes" id="UP001172102"/>
    </source>
</evidence>
<protein>
    <submittedName>
        <fullName evidence="1">Uncharacterized protein</fullName>
    </submittedName>
</protein>
<dbReference type="AlphaFoldDB" id="A0AA40BCT0"/>
<reference evidence="1" key="1">
    <citation type="submission" date="2023-06" db="EMBL/GenBank/DDBJ databases">
        <title>Genome-scale phylogeny and comparative genomics of the fungal order Sordariales.</title>
        <authorList>
            <consortium name="Lawrence Berkeley National Laboratory"/>
            <person name="Hensen N."/>
            <person name="Bonometti L."/>
            <person name="Westerberg I."/>
            <person name="Brannstrom I.O."/>
            <person name="Guillou S."/>
            <person name="Cros-Aarteil S."/>
            <person name="Calhoun S."/>
            <person name="Haridas S."/>
            <person name="Kuo A."/>
            <person name="Mondo S."/>
            <person name="Pangilinan J."/>
            <person name="Riley R."/>
            <person name="Labutti K."/>
            <person name="Andreopoulos B."/>
            <person name="Lipzen A."/>
            <person name="Chen C."/>
            <person name="Yanf M."/>
            <person name="Daum C."/>
            <person name="Ng V."/>
            <person name="Clum A."/>
            <person name="Steindorff A."/>
            <person name="Ohm R."/>
            <person name="Martin F."/>
            <person name="Silar P."/>
            <person name="Natvig D."/>
            <person name="Lalanne C."/>
            <person name="Gautier V."/>
            <person name="Ament-Velasquez S.L."/>
            <person name="Kruys A."/>
            <person name="Hutchinson M.I."/>
            <person name="Powell A.J."/>
            <person name="Barry K."/>
            <person name="Miller A.N."/>
            <person name="Grigoriev I.V."/>
            <person name="Debuchy R."/>
            <person name="Gladieux P."/>
            <person name="Thoren M.H."/>
            <person name="Johannesson H."/>
        </authorList>
    </citation>
    <scope>NUCLEOTIDE SEQUENCE</scope>
    <source>
        <strain evidence="1">SMH4607-1</strain>
    </source>
</reference>
<sequence length="55" mass="5936">MQLTPVILGAALAMTLGVHAWIGGAAGVWVANDNWLTVIGSWHHPERTNYLRVLG</sequence>
<comment type="caution">
    <text evidence="1">The sequence shown here is derived from an EMBL/GenBank/DDBJ whole genome shotgun (WGS) entry which is preliminary data.</text>
</comment>
<proteinExistence type="predicted"/>
<accession>A0AA40BCT0</accession>
<keyword evidence="2" id="KW-1185">Reference proteome</keyword>
<evidence type="ECO:0000313" key="1">
    <source>
        <dbReference type="EMBL" id="KAK0731897.1"/>
    </source>
</evidence>
<dbReference type="EMBL" id="JAUKUA010000001">
    <property type="protein sequence ID" value="KAK0731897.1"/>
    <property type="molecule type" value="Genomic_DNA"/>
</dbReference>
<gene>
    <name evidence="1" type="ORF">B0H67DRAFT_640231</name>
</gene>